<dbReference type="SUPFAM" id="SSF89796">
    <property type="entry name" value="CoA-transferase family III (CaiB/BaiF)"/>
    <property type="match status" value="1"/>
</dbReference>
<dbReference type="Gene3D" id="3.40.50.10540">
    <property type="entry name" value="Crotonobetainyl-coa:carnitine coa-transferase, domain 1"/>
    <property type="match status" value="1"/>
</dbReference>
<keyword evidence="2" id="KW-1185">Reference proteome</keyword>
<dbReference type="PANTHER" id="PTHR48228:SF5">
    <property type="entry name" value="ALPHA-METHYLACYL-COA RACEMASE"/>
    <property type="match status" value="1"/>
</dbReference>
<protein>
    <submittedName>
        <fullName evidence="1">CoA transferase</fullName>
    </submittedName>
</protein>
<accession>A0A7W1XT18</accession>
<reference evidence="1 2" key="1">
    <citation type="submission" date="2020-07" db="EMBL/GenBank/DDBJ databases">
        <title>Thermoactinomyces phylogeny.</title>
        <authorList>
            <person name="Dunlap C."/>
        </authorList>
    </citation>
    <scope>NUCLEOTIDE SEQUENCE [LARGE SCALE GENOMIC DNA]</scope>
    <source>
        <strain evidence="1 2">AMNI-1</strain>
    </source>
</reference>
<dbReference type="Pfam" id="PF02515">
    <property type="entry name" value="CoA_transf_3"/>
    <property type="match status" value="1"/>
</dbReference>
<proteinExistence type="predicted"/>
<evidence type="ECO:0000313" key="2">
    <source>
        <dbReference type="Proteomes" id="UP000538292"/>
    </source>
</evidence>
<organism evidence="1 2">
    <name type="scientific">Thermoactinomyces mirandus</name>
    <dbReference type="NCBI Taxonomy" id="2756294"/>
    <lineage>
        <taxon>Bacteria</taxon>
        <taxon>Bacillati</taxon>
        <taxon>Bacillota</taxon>
        <taxon>Bacilli</taxon>
        <taxon>Bacillales</taxon>
        <taxon>Thermoactinomycetaceae</taxon>
        <taxon>Thermoactinomyces</taxon>
    </lineage>
</organism>
<dbReference type="InterPro" id="IPR050509">
    <property type="entry name" value="CoA-transferase_III"/>
</dbReference>
<keyword evidence="1" id="KW-0808">Transferase</keyword>
<dbReference type="RefSeq" id="WP_181740440.1">
    <property type="nucleotide sequence ID" value="NZ_JACEOL010000033.1"/>
</dbReference>
<name>A0A7W1XT18_9BACL</name>
<comment type="caution">
    <text evidence="1">The sequence shown here is derived from an EMBL/GenBank/DDBJ whole genome shotgun (WGS) entry which is preliminary data.</text>
</comment>
<dbReference type="EMBL" id="JACEOL010000033">
    <property type="protein sequence ID" value="MBA4602671.1"/>
    <property type="molecule type" value="Genomic_DNA"/>
</dbReference>
<dbReference type="InterPro" id="IPR003673">
    <property type="entry name" value="CoA-Trfase_fam_III"/>
</dbReference>
<evidence type="ECO:0000313" key="1">
    <source>
        <dbReference type="EMBL" id="MBA4602671.1"/>
    </source>
</evidence>
<gene>
    <name evidence="1" type="ORF">H2C83_10180</name>
</gene>
<dbReference type="GO" id="GO:0016740">
    <property type="term" value="F:transferase activity"/>
    <property type="evidence" value="ECO:0007669"/>
    <property type="project" value="UniProtKB-KW"/>
</dbReference>
<dbReference type="Gene3D" id="3.30.1540.10">
    <property type="entry name" value="formyl-coa transferase, domain 3"/>
    <property type="match status" value="1"/>
</dbReference>
<dbReference type="PANTHER" id="PTHR48228">
    <property type="entry name" value="SUCCINYL-COA--D-CITRAMALATE COA-TRANSFERASE"/>
    <property type="match status" value="1"/>
</dbReference>
<sequence>MQQLPLASLRVLDLSRLLPGPYCTMLLADFGAEVIKIEDPREGDYARSYGPGWGEDSAFFSSLNRNKKSVTLNLKTEEGKAIFRKMVQTADVLVESFRPGVMERLGLGYGTLKEIHPGLIYCAITGYGQDGPYAHRPGHDINFLSLAGMLDLQGEKDGKPVLSSVQIADLGGGAMMAVTGILLALMSRQVTGKGQLVDISMLDGAISWMQAILPRFLATGKAPERGEPFLSGGLACYGIYETADRRYLAVGALEPKFWENFCRKIGKEEWISRLNAPQLEQEEMKKEIATVIHKKTLSEWVEFFDGADACVSPVLTMEEMVQDPQVRHRQMILDFEHPMHGTVQFPGIPVKMSETNGSIRSFAPAPGEHNYLYLKKLGYTDQELDRLKTEQII</sequence>
<dbReference type="Proteomes" id="UP000538292">
    <property type="component" value="Unassembled WGS sequence"/>
</dbReference>
<dbReference type="AlphaFoldDB" id="A0A7W1XT18"/>
<dbReference type="InterPro" id="IPR044855">
    <property type="entry name" value="CoA-Trfase_III_dom3_sf"/>
</dbReference>
<dbReference type="InterPro" id="IPR023606">
    <property type="entry name" value="CoA-Trfase_III_dom_1_sf"/>
</dbReference>